<comment type="caution">
    <text evidence="1">The sequence shown here is derived from an EMBL/GenBank/DDBJ whole genome shotgun (WGS) entry which is preliminary data.</text>
</comment>
<dbReference type="Proteomes" id="UP000499080">
    <property type="component" value="Unassembled WGS sequence"/>
</dbReference>
<keyword evidence="2" id="KW-1185">Reference proteome</keyword>
<organism evidence="1 2">
    <name type="scientific">Araneus ventricosus</name>
    <name type="common">Orbweaver spider</name>
    <name type="synonym">Epeira ventricosa</name>
    <dbReference type="NCBI Taxonomy" id="182803"/>
    <lineage>
        <taxon>Eukaryota</taxon>
        <taxon>Metazoa</taxon>
        <taxon>Ecdysozoa</taxon>
        <taxon>Arthropoda</taxon>
        <taxon>Chelicerata</taxon>
        <taxon>Arachnida</taxon>
        <taxon>Araneae</taxon>
        <taxon>Araneomorphae</taxon>
        <taxon>Entelegynae</taxon>
        <taxon>Araneoidea</taxon>
        <taxon>Araneidae</taxon>
        <taxon>Araneus</taxon>
    </lineage>
</organism>
<dbReference type="EMBL" id="BGPR01001358">
    <property type="protein sequence ID" value="GBM51986.1"/>
    <property type="molecule type" value="Genomic_DNA"/>
</dbReference>
<sequence>MQIIIVARGFWGWLDRSSEMSVNARTSNTNESTDGDFSTLCRLCRRYRNGGTGRIPNDSKSPSLISSNQASDLWNKTLSLRSNFHFWCFQSFCPTEGFSQPFCWAKKQQKVHTEDATLLLYHESLTHGLGQIHETKWY</sequence>
<dbReference type="AlphaFoldDB" id="A0A4Y2GGS4"/>
<gene>
    <name evidence="1" type="ORF">AVEN_32110_1</name>
</gene>
<accession>A0A4Y2GGS4</accession>
<evidence type="ECO:0000313" key="1">
    <source>
        <dbReference type="EMBL" id="GBM51986.1"/>
    </source>
</evidence>
<evidence type="ECO:0000313" key="2">
    <source>
        <dbReference type="Proteomes" id="UP000499080"/>
    </source>
</evidence>
<name>A0A4Y2GGS4_ARAVE</name>
<reference evidence="1 2" key="1">
    <citation type="journal article" date="2019" name="Sci. Rep.">
        <title>Orb-weaving spider Araneus ventricosus genome elucidates the spidroin gene catalogue.</title>
        <authorList>
            <person name="Kono N."/>
            <person name="Nakamura H."/>
            <person name="Ohtoshi R."/>
            <person name="Moran D.A.P."/>
            <person name="Shinohara A."/>
            <person name="Yoshida Y."/>
            <person name="Fujiwara M."/>
            <person name="Mori M."/>
            <person name="Tomita M."/>
            <person name="Arakawa K."/>
        </authorList>
    </citation>
    <scope>NUCLEOTIDE SEQUENCE [LARGE SCALE GENOMIC DNA]</scope>
</reference>
<proteinExistence type="predicted"/>
<protein>
    <submittedName>
        <fullName evidence="1">Uncharacterized protein</fullName>
    </submittedName>
</protein>